<feature type="transmembrane region" description="Helical" evidence="1">
    <location>
        <begin position="63"/>
        <end position="83"/>
    </location>
</feature>
<feature type="transmembrane region" description="Helical" evidence="1">
    <location>
        <begin position="95"/>
        <end position="119"/>
    </location>
</feature>
<organism evidence="2 3">
    <name type="scientific">Bifidobacterium xylocopae</name>
    <dbReference type="NCBI Taxonomy" id="2493119"/>
    <lineage>
        <taxon>Bacteria</taxon>
        <taxon>Bacillati</taxon>
        <taxon>Actinomycetota</taxon>
        <taxon>Actinomycetes</taxon>
        <taxon>Bifidobacteriales</taxon>
        <taxon>Bifidobacteriaceae</taxon>
        <taxon>Bifidobacterium</taxon>
    </lineage>
</organism>
<protein>
    <recommendedName>
        <fullName evidence="4">Permease</fullName>
    </recommendedName>
</protein>
<keyword evidence="3" id="KW-1185">Reference proteome</keyword>
<dbReference type="AlphaFoldDB" id="A0A366KBY8"/>
<gene>
    <name evidence="2" type="ORF">CRD59_05015</name>
</gene>
<evidence type="ECO:0008006" key="4">
    <source>
        <dbReference type="Google" id="ProtNLM"/>
    </source>
</evidence>
<sequence length="219" mass="23764">MRFLASFYRLAMAAFALAATYRGWFQGLGRAWVPLDFQASFLLALIMLWAGAASLLKGVEPPAWFKGFAVIYALIGAAAAWAFQGTAGLLDGPRAWGVPVGLITRGLLPAMALLDFLVFDPHRRFPWHYTLSWMAYLPCYLAFVLVRAAIWPHSGAGSGAGSLASAYPYPALDLHTLGWARLTINASGYLLVCFAIGLALFLLDRILPRRAGLRAGRGS</sequence>
<evidence type="ECO:0000313" key="3">
    <source>
        <dbReference type="Proteomes" id="UP000252345"/>
    </source>
</evidence>
<dbReference type="OrthoDB" id="9809977at2"/>
<dbReference type="RefSeq" id="WP_113853596.1">
    <property type="nucleotide sequence ID" value="NZ_PDCH01000008.1"/>
</dbReference>
<keyword evidence="1" id="KW-1133">Transmembrane helix</keyword>
<reference evidence="2 3" key="1">
    <citation type="submission" date="2017-10" db="EMBL/GenBank/DDBJ databases">
        <title>Bifidobacterium xylocopum sp. nov. and Bifidobacterium aemilianum sp. nov., from the carpenter bee (Xylocopa violacea) digestive tract.</title>
        <authorList>
            <person name="Alberoni D."/>
            <person name="Baffoni L."/>
            <person name="Di Gioia D."/>
            <person name="Gaggia F."/>
            <person name="Biavati B."/>
        </authorList>
    </citation>
    <scope>NUCLEOTIDE SEQUENCE [LARGE SCALE GENOMIC DNA]</scope>
    <source>
        <strain evidence="2 3">XV2</strain>
    </source>
</reference>
<feature type="transmembrane region" description="Helical" evidence="1">
    <location>
        <begin position="186"/>
        <end position="207"/>
    </location>
</feature>
<dbReference type="EMBL" id="PDCH01000008">
    <property type="protein sequence ID" value="RBP99240.1"/>
    <property type="molecule type" value="Genomic_DNA"/>
</dbReference>
<proteinExistence type="predicted"/>
<keyword evidence="1" id="KW-0812">Transmembrane</keyword>
<name>A0A366KBY8_9BIFI</name>
<evidence type="ECO:0000313" key="2">
    <source>
        <dbReference type="EMBL" id="RBP99240.1"/>
    </source>
</evidence>
<accession>A0A366KBY8</accession>
<comment type="caution">
    <text evidence="2">The sequence shown here is derived from an EMBL/GenBank/DDBJ whole genome shotgun (WGS) entry which is preliminary data.</text>
</comment>
<feature type="transmembrane region" description="Helical" evidence="1">
    <location>
        <begin position="37"/>
        <end position="56"/>
    </location>
</feature>
<keyword evidence="1" id="KW-0472">Membrane</keyword>
<feature type="transmembrane region" description="Helical" evidence="1">
    <location>
        <begin position="131"/>
        <end position="150"/>
    </location>
</feature>
<evidence type="ECO:0000256" key="1">
    <source>
        <dbReference type="SAM" id="Phobius"/>
    </source>
</evidence>
<dbReference type="Proteomes" id="UP000252345">
    <property type="component" value="Unassembled WGS sequence"/>
</dbReference>